<sequence length="233" mass="25563">MPLAANAERPFDDVRFLGIAARSVDPIYDGQDFGLHVALLYKTDNQPARLAHLAWHHIQIADGAPDEAYKWDQIQLGDINTKTVASWLNKRRAKPDKIPYGFSVTGDVFERGTDEFIEPPLGMGLTCATYILAVLRHLGFPMLEEHTWPEARPDDLAWQVGILEKLQENGASAEHTTALAENVGAVRFRPDEVCGAAILPDWPIAFDDASTAAAEIVQFMGACRNAENGPAAT</sequence>
<comment type="caution">
    <text evidence="1">The sequence shown here is derived from an EMBL/GenBank/DDBJ whole genome shotgun (WGS) entry which is preliminary data.</text>
</comment>
<accession>A0A7W7Z175</accession>
<evidence type="ECO:0000313" key="2">
    <source>
        <dbReference type="Proteomes" id="UP000542353"/>
    </source>
</evidence>
<keyword evidence="2" id="KW-1185">Reference proteome</keyword>
<dbReference type="RefSeq" id="WP_184254713.1">
    <property type="nucleotide sequence ID" value="NZ_JACHIH010000003.1"/>
</dbReference>
<organism evidence="1 2">
    <name type="scientific">Rhodopseudomonas rhenobacensis</name>
    <dbReference type="NCBI Taxonomy" id="87461"/>
    <lineage>
        <taxon>Bacteria</taxon>
        <taxon>Pseudomonadati</taxon>
        <taxon>Pseudomonadota</taxon>
        <taxon>Alphaproteobacteria</taxon>
        <taxon>Hyphomicrobiales</taxon>
        <taxon>Nitrobacteraceae</taxon>
        <taxon>Rhodopseudomonas</taxon>
    </lineage>
</organism>
<dbReference type="EMBL" id="JACHIH010000003">
    <property type="protein sequence ID" value="MBB5046148.1"/>
    <property type="molecule type" value="Genomic_DNA"/>
</dbReference>
<proteinExistence type="predicted"/>
<gene>
    <name evidence="1" type="ORF">HNR60_000890</name>
</gene>
<name>A0A7W7Z175_9BRAD</name>
<reference evidence="1 2" key="1">
    <citation type="submission" date="2020-08" db="EMBL/GenBank/DDBJ databases">
        <title>Genomic Encyclopedia of Type Strains, Phase IV (KMG-IV): sequencing the most valuable type-strain genomes for metagenomic binning, comparative biology and taxonomic classification.</title>
        <authorList>
            <person name="Goeker M."/>
        </authorList>
    </citation>
    <scope>NUCLEOTIDE SEQUENCE [LARGE SCALE GENOMIC DNA]</scope>
    <source>
        <strain evidence="1 2">DSM 12706</strain>
    </source>
</reference>
<dbReference type="AlphaFoldDB" id="A0A7W7Z175"/>
<protein>
    <submittedName>
        <fullName evidence="1">Uncharacterized protein</fullName>
    </submittedName>
</protein>
<evidence type="ECO:0000313" key="1">
    <source>
        <dbReference type="EMBL" id="MBB5046148.1"/>
    </source>
</evidence>
<dbReference type="Proteomes" id="UP000542353">
    <property type="component" value="Unassembled WGS sequence"/>
</dbReference>